<keyword evidence="6" id="KW-0271">Exosome</keyword>
<dbReference type="PANTHER" id="PTHR21321">
    <property type="entry name" value="PNAS-3 RELATED"/>
    <property type="match status" value="1"/>
</dbReference>
<dbReference type="EMBL" id="CAKM01000216">
    <property type="protein sequence ID" value="CCJ29817.1"/>
    <property type="molecule type" value="Genomic_DNA"/>
</dbReference>
<reference evidence="11 13" key="1">
    <citation type="journal article" date="2012" name="MBio">
        <title>De novo assembly of the Pneumocystis jirovecii genome from a single bronchoalveolar lavage fluid specimen from a patient.</title>
        <authorList>
            <person name="Cisse O.H."/>
            <person name="Pagni M."/>
            <person name="Hauser P.M."/>
        </authorList>
    </citation>
    <scope>NUCLEOTIDE SEQUENCE [LARGE SCALE GENOMIC DNA]</scope>
    <source>
        <strain evidence="11 13">SE8</strain>
    </source>
</reference>
<dbReference type="SUPFAM" id="SSF54791">
    <property type="entry name" value="Eukaryotic type KH-domain (KH-domain type I)"/>
    <property type="match status" value="1"/>
</dbReference>
<proteinExistence type="inferred from homology"/>
<dbReference type="Pfam" id="PF15985">
    <property type="entry name" value="KH_6"/>
    <property type="match status" value="1"/>
</dbReference>
<dbReference type="GO" id="GO:0000177">
    <property type="term" value="C:cytoplasmic exosome (RNase complex)"/>
    <property type="evidence" value="ECO:0007669"/>
    <property type="project" value="TreeGrafter"/>
</dbReference>
<dbReference type="InParanoid" id="L0P7T7"/>
<dbReference type="InterPro" id="IPR049469">
    <property type="entry name" value="RRP40_KH-I"/>
</dbReference>
<evidence type="ECO:0000256" key="6">
    <source>
        <dbReference type="ARBA" id="ARBA00022835"/>
    </source>
</evidence>
<dbReference type="PANTHER" id="PTHR21321:SF1">
    <property type="entry name" value="EXOSOME COMPLEX COMPONENT RRP40"/>
    <property type="match status" value="1"/>
</dbReference>
<dbReference type="InterPro" id="IPR026699">
    <property type="entry name" value="Exosome_RNA_bind1/RRP40/RRP4"/>
</dbReference>
<evidence type="ECO:0000256" key="8">
    <source>
        <dbReference type="ARBA" id="ARBA00023242"/>
    </source>
</evidence>
<name>L0P7T7_PNEJI</name>
<evidence type="ECO:0000256" key="1">
    <source>
        <dbReference type="ARBA" id="ARBA00004496"/>
    </source>
</evidence>
<dbReference type="GO" id="GO:0071034">
    <property type="term" value="P:CUT catabolic process"/>
    <property type="evidence" value="ECO:0007669"/>
    <property type="project" value="TreeGrafter"/>
</dbReference>
<organism evidence="13">
    <name type="scientific">Pneumocystis jirovecii</name>
    <name type="common">Human pneumocystis pneumonia agent</name>
    <dbReference type="NCBI Taxonomy" id="42068"/>
    <lineage>
        <taxon>Eukaryota</taxon>
        <taxon>Fungi</taxon>
        <taxon>Dikarya</taxon>
        <taxon>Ascomycota</taxon>
        <taxon>Taphrinomycotina</taxon>
        <taxon>Pneumocystomycetes</taxon>
        <taxon>Pneumocystaceae</taxon>
        <taxon>Pneumocystis</taxon>
    </lineage>
</organism>
<keyword evidence="8" id="KW-0539">Nucleus</keyword>
<dbReference type="GO" id="GO:0000467">
    <property type="term" value="P:exonucleolytic trimming to generate mature 3'-end of 5.8S rRNA from tricistronic rRNA transcript (SSU-rRNA, 5.8S rRNA, LSU-rRNA)"/>
    <property type="evidence" value="ECO:0007669"/>
    <property type="project" value="TreeGrafter"/>
</dbReference>
<dbReference type="GO" id="GO:0034475">
    <property type="term" value="P:U4 snRNA 3'-end processing"/>
    <property type="evidence" value="ECO:0007669"/>
    <property type="project" value="TreeGrafter"/>
</dbReference>
<accession>L0P7T7</accession>
<dbReference type="GO" id="GO:0071051">
    <property type="term" value="P:poly(A)-dependent snoRNA 3'-end processing"/>
    <property type="evidence" value="ECO:0007669"/>
    <property type="project" value="TreeGrafter"/>
</dbReference>
<dbReference type="Gene3D" id="3.30.1370.10">
    <property type="entry name" value="K Homology domain, type 1"/>
    <property type="match status" value="1"/>
</dbReference>
<feature type="non-terminal residue" evidence="11">
    <location>
        <position position="202"/>
    </location>
</feature>
<keyword evidence="5" id="KW-0698">rRNA processing</keyword>
<dbReference type="InterPro" id="IPR012340">
    <property type="entry name" value="NA-bd_OB-fold"/>
</dbReference>
<dbReference type="GO" id="GO:0003723">
    <property type="term" value="F:RNA binding"/>
    <property type="evidence" value="ECO:0007669"/>
    <property type="project" value="UniProtKB-KW"/>
</dbReference>
<dbReference type="FunCoup" id="L0P7T7">
    <property type="interactions" value="341"/>
</dbReference>
<dbReference type="SUPFAM" id="SSF50249">
    <property type="entry name" value="Nucleic acid-binding proteins"/>
    <property type="match status" value="1"/>
</dbReference>
<keyword evidence="7" id="KW-0694">RNA-binding</keyword>
<comment type="subcellular location">
    <subcellularLocation>
        <location evidence="1">Cytoplasm</location>
    </subcellularLocation>
    <subcellularLocation>
        <location evidence="2">Nucleus</location>
        <location evidence="2">Nucleolus</location>
    </subcellularLocation>
</comment>
<dbReference type="GO" id="GO:0005730">
    <property type="term" value="C:nucleolus"/>
    <property type="evidence" value="ECO:0007669"/>
    <property type="project" value="UniProtKB-SubCell"/>
</dbReference>
<evidence type="ECO:0000313" key="12">
    <source>
        <dbReference type="EMBL" id="CCJ29817.1"/>
    </source>
</evidence>
<dbReference type="GO" id="GO:0071038">
    <property type="term" value="P:TRAMP-dependent tRNA surveillance pathway"/>
    <property type="evidence" value="ECO:0007669"/>
    <property type="project" value="TreeGrafter"/>
</dbReference>
<dbReference type="GO" id="GO:0000176">
    <property type="term" value="C:nuclear exosome (RNase complex)"/>
    <property type="evidence" value="ECO:0007669"/>
    <property type="project" value="TreeGrafter"/>
</dbReference>
<dbReference type="Gene3D" id="2.40.50.140">
    <property type="entry name" value="Nucleic acid-binding proteins"/>
    <property type="match status" value="1"/>
</dbReference>
<dbReference type="VEuPathDB" id="FungiDB:PNEJI1_002633"/>
<sequence>MGRLIQSGKKTFYIDYDCRKYTPVIGDSVIGQVMVKHAEGYKVDLCGTRLGQLGALAFENVTRKSRPNLQVGALIYARVIYADKEIEPEIECTDGTDEKSSIFGELKGGFLIHGLSRSLCQKYIIQHIIINLIKYRILDKNHPLLSTLGASIPFEVAVGSNGRIWIHSKHVGITIALVQAIKKSESLNDNDIIKICRETIKE</sequence>
<dbReference type="GO" id="GO:0071035">
    <property type="term" value="P:nuclear polyadenylation-dependent rRNA catabolic process"/>
    <property type="evidence" value="ECO:0007669"/>
    <property type="project" value="TreeGrafter"/>
</dbReference>
<dbReference type="VEuPathDB" id="FungiDB:PNEJI1_002274"/>
<evidence type="ECO:0000313" key="11">
    <source>
        <dbReference type="EMBL" id="CCJ28423.1"/>
    </source>
</evidence>
<evidence type="ECO:0000313" key="13">
    <source>
        <dbReference type="Proteomes" id="UP000010422"/>
    </source>
</evidence>
<evidence type="ECO:0000256" key="9">
    <source>
        <dbReference type="ARBA" id="ARBA00030615"/>
    </source>
</evidence>
<comment type="caution">
    <text evidence="11">The sequence shown here is derived from an EMBL/GenBank/DDBJ whole genome shotgun (WGS) entry which is preliminary data.</text>
</comment>
<comment type="similarity">
    <text evidence="3">Belongs to the RRP40 family.</text>
</comment>
<keyword evidence="4" id="KW-0963">Cytoplasm</keyword>
<dbReference type="InterPro" id="IPR004088">
    <property type="entry name" value="KH_dom_type_1"/>
</dbReference>
<dbReference type="InterPro" id="IPR037319">
    <property type="entry name" value="Rrp40_S1"/>
</dbReference>
<dbReference type="CDD" id="cd05790">
    <property type="entry name" value="S1_Rrp40"/>
    <property type="match status" value="1"/>
</dbReference>
<evidence type="ECO:0000256" key="5">
    <source>
        <dbReference type="ARBA" id="ARBA00022552"/>
    </source>
</evidence>
<accession>L0PC63</accession>
<dbReference type="AlphaFoldDB" id="L0P7T7"/>
<dbReference type="FunFam" id="2.40.50.140:FF:000127">
    <property type="entry name" value="Exosome complex component RRP40"/>
    <property type="match status" value="1"/>
</dbReference>
<dbReference type="CDD" id="cd22526">
    <property type="entry name" value="KH-I_Rrp40"/>
    <property type="match status" value="1"/>
</dbReference>
<dbReference type="Pfam" id="PF21262">
    <property type="entry name" value="RRP40_S1"/>
    <property type="match status" value="1"/>
</dbReference>
<evidence type="ECO:0000259" key="10">
    <source>
        <dbReference type="Pfam" id="PF15985"/>
    </source>
</evidence>
<feature type="domain" description="K Homology" evidence="10">
    <location>
        <begin position="130"/>
        <end position="170"/>
    </location>
</feature>
<dbReference type="EMBL" id="CAKM01000070">
    <property type="protein sequence ID" value="CCJ28423.1"/>
    <property type="molecule type" value="Genomic_DNA"/>
</dbReference>
<evidence type="ECO:0000256" key="4">
    <source>
        <dbReference type="ARBA" id="ARBA00022490"/>
    </source>
</evidence>
<protein>
    <recommendedName>
        <fullName evidence="9">Ribosomal RNA-processing protein 40</fullName>
    </recommendedName>
</protein>
<dbReference type="STRING" id="1209962.L0P7T7"/>
<dbReference type="Proteomes" id="UP000010422">
    <property type="component" value="Unassembled WGS sequence"/>
</dbReference>
<evidence type="ECO:0000256" key="7">
    <source>
        <dbReference type="ARBA" id="ARBA00022884"/>
    </source>
</evidence>
<evidence type="ECO:0000256" key="2">
    <source>
        <dbReference type="ARBA" id="ARBA00004604"/>
    </source>
</evidence>
<gene>
    <name evidence="11" type="ORF">PNEJI1_002274</name>
    <name evidence="12" type="ORF">PNEJI1_002633</name>
</gene>
<evidence type="ECO:0000256" key="3">
    <source>
        <dbReference type="ARBA" id="ARBA00007841"/>
    </source>
</evidence>
<dbReference type="InterPro" id="IPR036612">
    <property type="entry name" value="KH_dom_type_1_sf"/>
</dbReference>